<reference evidence="3" key="1">
    <citation type="submission" date="2021-02" db="EMBL/GenBank/DDBJ databases">
        <authorList>
            <person name="Dougan E. K."/>
            <person name="Rhodes N."/>
            <person name="Thang M."/>
            <person name="Chan C."/>
        </authorList>
    </citation>
    <scope>NUCLEOTIDE SEQUENCE</scope>
</reference>
<name>A0A812H048_9DINO</name>
<evidence type="ECO:0000256" key="1">
    <source>
        <dbReference type="SAM" id="MobiDB-lite"/>
    </source>
</evidence>
<sequence>MLRWIWLVVGFCFADLEDLEPLEALGADGECEALAEPAEPAELGPGGAHKGSCAFRALQRHAARASRDKDPDHSLLCSKADGVCSLLSGDGRSSLALSDLRMLLAVAPSTFQAYADAVQLEKTAVQGGHVHCAELCRLSVQFLASQNVVMPPGPDIGCYQDAQGHDICSEDLSPQTLATRFANSEDLQSAPSLRKMRPDQADQAEPFAKRKAVGKHRRQRGSVRVEDPYQHTFEVLVKSYSSELALRILYMFRVYPRAFNSYLAGSDAQPKDWQNKLAKFNLVARVFIMNAIRNLRLHRTVLHLQKWFGDDAVTGPSLNETRVEVLRLLNSAVHVMNTAEFLYNASDCDDSTFAFVYPSTFDGVPDLQGAFRRNQKGQPVVYVCILTVVAERLGLLADAIQTFIHESSHHAVAYTDDVAICPQYQYTWLETSGLPHLNGSECPDNVENQPRFSIFGLSCDVPGAEILKLANITRPPYARGSEDSTRCPVNLGDLKTASACKRAAEYLGQTYIEEEEDADWPHGCYEIAAGRYQGVYFNKSPTGSAVRGTFPLCKILPLHAPATADGSCPATHVKSETGACELALPFFAAEKGSNECPSPTESVDQLKTCRDAANLLGLTWGDSIATEDYPGGCFAEHGQVSFNKDVGTWNDGAAPICKQAFSYSIFDPRVTYYLQLQRFSQSGDAALFKYVPTDSSDSDCDIAYGRARCQALARDDPGKALMNADSFGYYVLDAGNPEAFGDSSA</sequence>
<proteinExistence type="predicted"/>
<dbReference type="InterPro" id="IPR024079">
    <property type="entry name" value="MetalloPept_cat_dom_sf"/>
</dbReference>
<dbReference type="GO" id="GO:0008237">
    <property type="term" value="F:metallopeptidase activity"/>
    <property type="evidence" value="ECO:0007669"/>
    <property type="project" value="InterPro"/>
</dbReference>
<feature type="chain" id="PRO_5033007148" description="Leishmanolysin" evidence="2">
    <location>
        <begin position="17"/>
        <end position="745"/>
    </location>
</feature>
<feature type="region of interest" description="Disordered" evidence="1">
    <location>
        <begin position="188"/>
        <end position="207"/>
    </location>
</feature>
<evidence type="ECO:0000313" key="4">
    <source>
        <dbReference type="Proteomes" id="UP000604046"/>
    </source>
</evidence>
<dbReference type="Gene3D" id="3.40.390.10">
    <property type="entry name" value="Collagenase (Catalytic Domain)"/>
    <property type="match status" value="2"/>
</dbReference>
<evidence type="ECO:0000256" key="2">
    <source>
        <dbReference type="SAM" id="SignalP"/>
    </source>
</evidence>
<dbReference type="Proteomes" id="UP000604046">
    <property type="component" value="Unassembled WGS sequence"/>
</dbReference>
<dbReference type="OrthoDB" id="423918at2759"/>
<evidence type="ECO:0000313" key="3">
    <source>
        <dbReference type="EMBL" id="CAE6932603.1"/>
    </source>
</evidence>
<protein>
    <recommendedName>
        <fullName evidence="5">Leishmanolysin</fullName>
    </recommendedName>
</protein>
<keyword evidence="4" id="KW-1185">Reference proteome</keyword>
<keyword evidence="2" id="KW-0732">Signal</keyword>
<accession>A0A812H048</accession>
<evidence type="ECO:0008006" key="5">
    <source>
        <dbReference type="Google" id="ProtNLM"/>
    </source>
</evidence>
<gene>
    <name evidence="3" type="ORF">SNAT2548_LOCUS905</name>
</gene>
<dbReference type="AlphaFoldDB" id="A0A812H048"/>
<comment type="caution">
    <text evidence="3">The sequence shown here is derived from an EMBL/GenBank/DDBJ whole genome shotgun (WGS) entry which is preliminary data.</text>
</comment>
<dbReference type="EMBL" id="CAJNDS010000047">
    <property type="protein sequence ID" value="CAE6932603.1"/>
    <property type="molecule type" value="Genomic_DNA"/>
</dbReference>
<organism evidence="3 4">
    <name type="scientific">Symbiodinium natans</name>
    <dbReference type="NCBI Taxonomy" id="878477"/>
    <lineage>
        <taxon>Eukaryota</taxon>
        <taxon>Sar</taxon>
        <taxon>Alveolata</taxon>
        <taxon>Dinophyceae</taxon>
        <taxon>Suessiales</taxon>
        <taxon>Symbiodiniaceae</taxon>
        <taxon>Symbiodinium</taxon>
    </lineage>
</organism>
<feature type="signal peptide" evidence="2">
    <location>
        <begin position="1"/>
        <end position="16"/>
    </location>
</feature>